<protein>
    <submittedName>
        <fullName evidence="6">LuxR family two component transcriptional regulator</fullName>
    </submittedName>
</protein>
<dbReference type="Pfam" id="PF00196">
    <property type="entry name" value="GerE"/>
    <property type="match status" value="1"/>
</dbReference>
<dbReference type="EMBL" id="QKUF01000034">
    <property type="protein sequence ID" value="PZW22393.1"/>
    <property type="molecule type" value="Genomic_DNA"/>
</dbReference>
<gene>
    <name evidence="6" type="ORF">EI42_05526</name>
</gene>
<evidence type="ECO:0000256" key="1">
    <source>
        <dbReference type="ARBA" id="ARBA00022553"/>
    </source>
</evidence>
<keyword evidence="1 3" id="KW-0597">Phosphoprotein</keyword>
<dbReference type="SMART" id="SM00421">
    <property type="entry name" value="HTH_LUXR"/>
    <property type="match status" value="1"/>
</dbReference>
<dbReference type="InterPro" id="IPR000792">
    <property type="entry name" value="Tscrpt_reg_LuxR_C"/>
</dbReference>
<feature type="domain" description="HTH luxR-type" evidence="4">
    <location>
        <begin position="169"/>
        <end position="234"/>
    </location>
</feature>
<dbReference type="SMART" id="SM00448">
    <property type="entry name" value="REC"/>
    <property type="match status" value="1"/>
</dbReference>
<keyword evidence="7" id="KW-1185">Reference proteome</keyword>
<dbReference type="PANTHER" id="PTHR43214:SF37">
    <property type="entry name" value="TRANSCRIPTIONAL REGULATORY PROTEIN YDFI"/>
    <property type="match status" value="1"/>
</dbReference>
<dbReference type="InterPro" id="IPR039420">
    <property type="entry name" value="WalR-like"/>
</dbReference>
<organism evidence="6 7">
    <name type="scientific">Thermosporothrix hazakensis</name>
    <dbReference type="NCBI Taxonomy" id="644383"/>
    <lineage>
        <taxon>Bacteria</taxon>
        <taxon>Bacillati</taxon>
        <taxon>Chloroflexota</taxon>
        <taxon>Ktedonobacteria</taxon>
        <taxon>Ktedonobacterales</taxon>
        <taxon>Thermosporotrichaceae</taxon>
        <taxon>Thermosporothrix</taxon>
    </lineage>
</organism>
<comment type="caution">
    <text evidence="6">The sequence shown here is derived from an EMBL/GenBank/DDBJ whole genome shotgun (WGS) entry which is preliminary data.</text>
</comment>
<dbReference type="Proteomes" id="UP000248806">
    <property type="component" value="Unassembled WGS sequence"/>
</dbReference>
<evidence type="ECO:0000259" key="4">
    <source>
        <dbReference type="PROSITE" id="PS50043"/>
    </source>
</evidence>
<dbReference type="PROSITE" id="PS00622">
    <property type="entry name" value="HTH_LUXR_1"/>
    <property type="match status" value="1"/>
</dbReference>
<dbReference type="GO" id="GO:0000160">
    <property type="term" value="P:phosphorelay signal transduction system"/>
    <property type="evidence" value="ECO:0007669"/>
    <property type="project" value="InterPro"/>
</dbReference>
<evidence type="ECO:0000259" key="5">
    <source>
        <dbReference type="PROSITE" id="PS50110"/>
    </source>
</evidence>
<dbReference type="GO" id="GO:0006355">
    <property type="term" value="P:regulation of DNA-templated transcription"/>
    <property type="evidence" value="ECO:0007669"/>
    <property type="project" value="InterPro"/>
</dbReference>
<dbReference type="Gene3D" id="3.40.50.2300">
    <property type="match status" value="1"/>
</dbReference>
<accession>A0A326U1T3</accession>
<evidence type="ECO:0000256" key="3">
    <source>
        <dbReference type="PROSITE-ProRule" id="PRU00169"/>
    </source>
</evidence>
<dbReference type="AlphaFoldDB" id="A0A326U1T3"/>
<dbReference type="SUPFAM" id="SSF52172">
    <property type="entry name" value="CheY-like"/>
    <property type="match status" value="1"/>
</dbReference>
<dbReference type="GO" id="GO:0003677">
    <property type="term" value="F:DNA binding"/>
    <property type="evidence" value="ECO:0007669"/>
    <property type="project" value="UniProtKB-KW"/>
</dbReference>
<dbReference type="Pfam" id="PF00072">
    <property type="entry name" value="Response_reg"/>
    <property type="match status" value="1"/>
</dbReference>
<feature type="domain" description="Response regulatory" evidence="5">
    <location>
        <begin position="28"/>
        <end position="144"/>
    </location>
</feature>
<name>A0A326U1T3_THEHA</name>
<feature type="modified residue" description="4-aspartylphosphate" evidence="3">
    <location>
        <position position="79"/>
    </location>
</feature>
<evidence type="ECO:0000313" key="6">
    <source>
        <dbReference type="EMBL" id="PZW22393.1"/>
    </source>
</evidence>
<dbReference type="PANTHER" id="PTHR43214">
    <property type="entry name" value="TWO-COMPONENT RESPONSE REGULATOR"/>
    <property type="match status" value="1"/>
</dbReference>
<keyword evidence="2" id="KW-0238">DNA-binding</keyword>
<proteinExistence type="predicted"/>
<reference evidence="6 7" key="1">
    <citation type="submission" date="2018-06" db="EMBL/GenBank/DDBJ databases">
        <title>Genomic Encyclopedia of Archaeal and Bacterial Type Strains, Phase II (KMG-II): from individual species to whole genera.</title>
        <authorList>
            <person name="Goeker M."/>
        </authorList>
    </citation>
    <scope>NUCLEOTIDE SEQUENCE [LARGE SCALE GENOMIC DNA]</scope>
    <source>
        <strain evidence="6 7">ATCC BAA-1881</strain>
    </source>
</reference>
<sequence>MLEKGGPHPACRAGCGFDMAEQNVESIRVMLVDDHSIVRQGIRVFLDAQADIDVVGEAESGEEALRQVVDLVPDVVLMDLAMPGMNGVEVTRQVKRLSPHSQIVVLTSYHDDEYIFPALRAGALSYILKNVNARELADAVRKAAKGESVLHPRVAARVVQEVRGERNGAPNLFTELSERELEVLRLIANGYSNAQIAAELVISEQTVKGHVSNILSKLHIADRTQAAVCAWQQGLVRRADE</sequence>
<evidence type="ECO:0000313" key="7">
    <source>
        <dbReference type="Proteomes" id="UP000248806"/>
    </source>
</evidence>
<evidence type="ECO:0000256" key="2">
    <source>
        <dbReference type="ARBA" id="ARBA00023125"/>
    </source>
</evidence>
<dbReference type="CDD" id="cd17535">
    <property type="entry name" value="REC_NarL-like"/>
    <property type="match status" value="1"/>
</dbReference>
<dbReference type="PRINTS" id="PR00038">
    <property type="entry name" value="HTHLUXR"/>
</dbReference>
<dbReference type="PROSITE" id="PS50043">
    <property type="entry name" value="HTH_LUXR_2"/>
    <property type="match status" value="1"/>
</dbReference>
<dbReference type="CDD" id="cd06170">
    <property type="entry name" value="LuxR_C_like"/>
    <property type="match status" value="1"/>
</dbReference>
<dbReference type="PROSITE" id="PS50110">
    <property type="entry name" value="RESPONSE_REGULATORY"/>
    <property type="match status" value="1"/>
</dbReference>
<dbReference type="InterPro" id="IPR011006">
    <property type="entry name" value="CheY-like_superfamily"/>
</dbReference>
<dbReference type="InterPro" id="IPR058245">
    <property type="entry name" value="NreC/VraR/RcsB-like_REC"/>
</dbReference>
<dbReference type="InterPro" id="IPR001789">
    <property type="entry name" value="Sig_transdc_resp-reg_receiver"/>
</dbReference>